<dbReference type="Proteomes" id="UP000829291">
    <property type="component" value="Chromosome 7"/>
</dbReference>
<evidence type="ECO:0000256" key="14">
    <source>
        <dbReference type="PIRSR" id="PIRSR602403-1"/>
    </source>
</evidence>
<dbReference type="OrthoDB" id="2789670at2759"/>
<keyword evidence="6 14" id="KW-0349">Heme</keyword>
<keyword evidence="12" id="KW-0503">Monooxygenase</keyword>
<dbReference type="GeneID" id="107221324"/>
<comment type="cofactor">
    <cofactor evidence="1 14">
        <name>heme</name>
        <dbReference type="ChEBI" id="CHEBI:30413"/>
    </cofactor>
</comment>
<comment type="function">
    <text evidence="2">May be involved in the metabolism of insect hormones and in the breakdown of synthetic insecticides.</text>
</comment>
<evidence type="ECO:0000256" key="15">
    <source>
        <dbReference type="SAM" id="Phobius"/>
    </source>
</evidence>
<evidence type="ECO:0000256" key="10">
    <source>
        <dbReference type="ARBA" id="ARBA00023002"/>
    </source>
</evidence>
<feature type="transmembrane region" description="Helical" evidence="15">
    <location>
        <begin position="6"/>
        <end position="27"/>
    </location>
</feature>
<dbReference type="InterPro" id="IPR001128">
    <property type="entry name" value="Cyt_P450"/>
</dbReference>
<comment type="subcellular location">
    <subcellularLocation>
        <location evidence="4">Endoplasmic reticulum membrane</location>
        <topology evidence="4">Peripheral membrane protein</topology>
    </subcellularLocation>
    <subcellularLocation>
        <location evidence="3">Microsome membrane</location>
        <topology evidence="3">Peripheral membrane protein</topology>
    </subcellularLocation>
</comment>
<evidence type="ECO:0000256" key="11">
    <source>
        <dbReference type="ARBA" id="ARBA00023004"/>
    </source>
</evidence>
<evidence type="ECO:0000256" key="1">
    <source>
        <dbReference type="ARBA" id="ARBA00001971"/>
    </source>
</evidence>
<dbReference type="RefSeq" id="XP_015515753.2">
    <property type="nucleotide sequence ID" value="XM_015660267.2"/>
</dbReference>
<name>A0A6J0BPI2_NEOLC</name>
<evidence type="ECO:0000313" key="16">
    <source>
        <dbReference type="Proteomes" id="UP000829291"/>
    </source>
</evidence>
<dbReference type="PROSITE" id="PS00086">
    <property type="entry name" value="CYTOCHROME_P450"/>
    <property type="match status" value="2"/>
</dbReference>
<feature type="transmembrane region" description="Helical" evidence="15">
    <location>
        <begin position="534"/>
        <end position="557"/>
    </location>
</feature>
<dbReference type="CDD" id="cd11056">
    <property type="entry name" value="CYP6-like"/>
    <property type="match status" value="2"/>
</dbReference>
<reference evidence="17" key="1">
    <citation type="submission" date="2025-08" db="UniProtKB">
        <authorList>
            <consortium name="RefSeq"/>
        </authorList>
    </citation>
    <scope>IDENTIFICATION</scope>
    <source>
        <tissue evidence="17">Thorax and Abdomen</tissue>
    </source>
</reference>
<evidence type="ECO:0000256" key="7">
    <source>
        <dbReference type="ARBA" id="ARBA00022723"/>
    </source>
</evidence>
<dbReference type="Pfam" id="PF00067">
    <property type="entry name" value="p450"/>
    <property type="match status" value="2"/>
</dbReference>
<evidence type="ECO:0000313" key="17">
    <source>
        <dbReference type="RefSeq" id="XP_015515753.2"/>
    </source>
</evidence>
<protein>
    <submittedName>
        <fullName evidence="17">Uncharacterized protein LOC107221324</fullName>
    </submittedName>
</protein>
<dbReference type="InterPro" id="IPR050476">
    <property type="entry name" value="Insect_CytP450_Detox"/>
</dbReference>
<dbReference type="SUPFAM" id="SSF48264">
    <property type="entry name" value="Cytochrome P450"/>
    <property type="match status" value="2"/>
</dbReference>
<accession>A0A6J0BPI2</accession>
<evidence type="ECO:0000256" key="2">
    <source>
        <dbReference type="ARBA" id="ARBA00003690"/>
    </source>
</evidence>
<dbReference type="Gene3D" id="1.10.630.10">
    <property type="entry name" value="Cytochrome P450"/>
    <property type="match status" value="2"/>
</dbReference>
<comment type="similarity">
    <text evidence="5">Belongs to the cytochrome P450 family.</text>
</comment>
<keyword evidence="11 14" id="KW-0408">Iron</keyword>
<evidence type="ECO:0000256" key="12">
    <source>
        <dbReference type="ARBA" id="ARBA00023033"/>
    </source>
</evidence>
<keyword evidence="10" id="KW-0560">Oxidoreductase</keyword>
<keyword evidence="8" id="KW-0256">Endoplasmic reticulum</keyword>
<dbReference type="PANTHER" id="PTHR24292:SF100">
    <property type="entry name" value="CYTOCHROME P450 6A16, ISOFORM B-RELATED"/>
    <property type="match status" value="1"/>
</dbReference>
<gene>
    <name evidence="17" type="primary">LOC107221324</name>
</gene>
<keyword evidence="7 14" id="KW-0479">Metal-binding</keyword>
<evidence type="ECO:0000256" key="4">
    <source>
        <dbReference type="ARBA" id="ARBA00004406"/>
    </source>
</evidence>
<dbReference type="PRINTS" id="PR00385">
    <property type="entry name" value="P450"/>
</dbReference>
<keyword evidence="13 15" id="KW-0472">Membrane</keyword>
<evidence type="ECO:0000256" key="3">
    <source>
        <dbReference type="ARBA" id="ARBA00004174"/>
    </source>
</evidence>
<proteinExistence type="inferred from homology"/>
<dbReference type="InterPro" id="IPR036396">
    <property type="entry name" value="Cyt_P450_sf"/>
</dbReference>
<feature type="binding site" description="axial binding residue" evidence="14">
    <location>
        <position position="989"/>
    </location>
    <ligand>
        <name>heme</name>
        <dbReference type="ChEBI" id="CHEBI:30413"/>
    </ligand>
    <ligandPart>
        <name>Fe</name>
        <dbReference type="ChEBI" id="CHEBI:18248"/>
    </ligandPart>
</feature>
<dbReference type="PRINTS" id="PR00465">
    <property type="entry name" value="EP450IV"/>
</dbReference>
<keyword evidence="15" id="KW-1133">Transmembrane helix</keyword>
<sequence>MALYSAFFLVELLGIIIAVLCAIYVYFKYVAFDYWSSRNVVSYETIVPFGSMWPVFSVKYSMGEFFRDAYLKFKKNPFFGVYTFHKPALVINDPDIIRLVLTKDFTHFHDRGVYSEEKIDPLSAHLFAVPGAKWKYLRTKFSPTFTSSKMKQMFFTVKDCSETLAAFVADKAKNSELVEVKDLVARFSTDVIASTAFGLDCKSIENPDVEFRKMGRKAFATRPLTNFLSFFAPSILKTFRMSVTDKDVTKFFISAFKETVEYRQANNIVRKDFMDLIMQLMNKGYVKNDDELKPAQSSALDSERITMMEGAAQAFVFWLAGFETSSSTVTHCLYELALHQDLQDKVADEINTVLQELGGVSYDSVKAMPYLAKVVDETLRKYPSVPILNRECTKEFELPGTGLRIEKGTAIVIPVLGIQSDPDIYPEPEKFDPERFNEENVASRHQYTYLPFGEGPRNCIGMRFGLVQTKVAIISLLSKYRFKPGPNLKVPMVMDKGNLVHCPDSNGIVLRIEERHLSVGPNVRWPFFLTMGFLSSYFVVDFLAVLIAIIFSTYLYMKYVVYNYWSSRKIDYIKPVVPIGNLGPLFAGQRSIGELFHDVYAKFKKIQVVGIYIFHRPSLVVNDPDLIRLVLTKEFSHFHDRGLHSNEKVDPLSMHLFVVPGERWKYLRTKFTPTFTASKMKQMFFTIKESSETLATFVGRKAKNSELIEFKDLIARYATDVIASAAFGIECNSIENPDADFRKWGRKIFQPRPLKNVVALMVPYLLDVFRIRGVDKEIADFFIGAFKETVEYRMANNVVRRDFLDLVMQLMQKGSVQNDDGKKTTASTETDTKKITIIEGAAQAFVFWAAGFETTSSTVTHTLYELSVHPEIQDKVAKEINTVIEEFGEISYDSVKAMPYLDKVVAETLRKYPPVPMLNRECTKAFEIPDVGLRVQKGVSIVIPTLGLHMDPEIYPEPEKYDPERFTEENIASRHQYSYLPFGEGPRICIGKRFGQVQTKVALVTLLSKYRFKPGPGLQIPLIMDKGNLVYCTRDEVVLRAEER</sequence>
<evidence type="ECO:0000256" key="5">
    <source>
        <dbReference type="ARBA" id="ARBA00010617"/>
    </source>
</evidence>
<organism evidence="17">
    <name type="scientific">Neodiprion lecontei</name>
    <name type="common">Redheaded pine sawfly</name>
    <dbReference type="NCBI Taxonomy" id="441921"/>
    <lineage>
        <taxon>Eukaryota</taxon>
        <taxon>Metazoa</taxon>
        <taxon>Ecdysozoa</taxon>
        <taxon>Arthropoda</taxon>
        <taxon>Hexapoda</taxon>
        <taxon>Insecta</taxon>
        <taxon>Pterygota</taxon>
        <taxon>Neoptera</taxon>
        <taxon>Endopterygota</taxon>
        <taxon>Hymenoptera</taxon>
        <taxon>Tenthredinoidea</taxon>
        <taxon>Diprionidae</taxon>
        <taxon>Diprioninae</taxon>
        <taxon>Neodiprion</taxon>
    </lineage>
</organism>
<evidence type="ECO:0000256" key="8">
    <source>
        <dbReference type="ARBA" id="ARBA00022824"/>
    </source>
</evidence>
<dbReference type="PANTHER" id="PTHR24292">
    <property type="entry name" value="CYTOCHROME P450"/>
    <property type="match status" value="1"/>
</dbReference>
<evidence type="ECO:0000256" key="9">
    <source>
        <dbReference type="ARBA" id="ARBA00022848"/>
    </source>
</evidence>
<keyword evidence="9" id="KW-0492">Microsome</keyword>
<evidence type="ECO:0000256" key="6">
    <source>
        <dbReference type="ARBA" id="ARBA00022617"/>
    </source>
</evidence>
<dbReference type="InterPro" id="IPR002403">
    <property type="entry name" value="Cyt_P450_E_grp-IV"/>
</dbReference>
<dbReference type="InterPro" id="IPR017972">
    <property type="entry name" value="Cyt_P450_CS"/>
</dbReference>
<keyword evidence="16" id="KW-1185">Reference proteome</keyword>
<keyword evidence="15" id="KW-0812">Transmembrane</keyword>
<evidence type="ECO:0000256" key="13">
    <source>
        <dbReference type="ARBA" id="ARBA00023136"/>
    </source>
</evidence>